<dbReference type="Pfam" id="PF02985">
    <property type="entry name" value="HEAT"/>
    <property type="match status" value="3"/>
</dbReference>
<dbReference type="InterPro" id="IPR016024">
    <property type="entry name" value="ARM-type_fold"/>
</dbReference>
<dbReference type="GO" id="GO:0005829">
    <property type="term" value="C:cytosol"/>
    <property type="evidence" value="ECO:0007669"/>
    <property type="project" value="TreeGrafter"/>
</dbReference>
<dbReference type="InterPro" id="IPR000357">
    <property type="entry name" value="HEAT"/>
</dbReference>
<sequence length="601" mass="64962">MSSFSHSGEELAEVAVLIDQLKDEDAKVRVVATRNLCKIAKALGPIRTREELVPFVSESTDEGDEVLLAMVDELGKLPSFVGERYAYVLLEPIEALATVEEASVREKAVEAAASVAAAIDTEEVGRHLVPVVRRLATHDWFTGRMSACGLFAAALGRDLGRGPRRELRDLFGGLCRDDTPMVRRVAASALGGVVKADADLDRDRYLELFRSLADDDQDSVRLQTVENCVALASKFDERDVVPVVLATAADRSWRVRWSAAEAFPRICEACRAADSPALRASLCSVFVDLLNDVEAEVRVAAAVAVPRVAKTCGDDDLLMPSIEALATDASQQVRAALASAVGSLASAVGDARDRVLPVLLGLLRDANSEVRLNVISNLASVHDVVGPDVSKILVPAVADLSKDAKWRVRAAVIRHVPVVAARLGKLDDTLCTSCVAWLADDVAAVRALATTNLRALAKLFGPAWTKRVAVSRVVDMCRHRYYLRRVTALKACAALADVVPPDALRLMLLPAVLQATDDQVPNVRFNAAQTLYALALALARPNDDLPLRTHEDAMDTTDEPPAMLDIVGSRVIPRLDRLKAEDPDADVRDFAKRARDDIASF</sequence>
<evidence type="ECO:0000256" key="2">
    <source>
        <dbReference type="ARBA" id="ARBA00038332"/>
    </source>
</evidence>
<comment type="similarity">
    <text evidence="2">Belongs to the phosphatase 2A regulatory subunit A family.</text>
</comment>
<evidence type="ECO:0000313" key="6">
    <source>
        <dbReference type="Proteomes" id="UP001230188"/>
    </source>
</evidence>
<reference evidence="5" key="1">
    <citation type="submission" date="2023-01" db="EMBL/GenBank/DDBJ databases">
        <title>Metagenome sequencing of chrysophaentin producing Chrysophaeum taylorii.</title>
        <authorList>
            <person name="Davison J."/>
            <person name="Bewley C."/>
        </authorList>
    </citation>
    <scope>NUCLEOTIDE SEQUENCE</scope>
    <source>
        <strain evidence="5">NIES-1699</strain>
    </source>
</reference>
<dbReference type="InterPro" id="IPR011989">
    <property type="entry name" value="ARM-like"/>
</dbReference>
<evidence type="ECO:0000256" key="3">
    <source>
        <dbReference type="PROSITE-ProRule" id="PRU00103"/>
    </source>
</evidence>
<dbReference type="PANTHER" id="PTHR10648">
    <property type="entry name" value="SERINE/THREONINE-PROTEIN PHOSPHATASE PP2A 65 KDA REGULATORY SUBUNIT"/>
    <property type="match status" value="1"/>
</dbReference>
<feature type="repeat" description="HEAT" evidence="3">
    <location>
        <begin position="355"/>
        <end position="391"/>
    </location>
</feature>
<dbReference type="InterPro" id="IPR021133">
    <property type="entry name" value="HEAT_type_2"/>
</dbReference>
<dbReference type="SUPFAM" id="SSF48371">
    <property type="entry name" value="ARM repeat"/>
    <property type="match status" value="1"/>
</dbReference>
<dbReference type="InterPro" id="IPR051023">
    <property type="entry name" value="PP2A_Regulatory_Subunit_A"/>
</dbReference>
<gene>
    <name evidence="5" type="ORF">CTAYLR_003329</name>
</gene>
<dbReference type="InterPro" id="IPR054573">
    <property type="entry name" value="PP2A/SF3B1-like_HEAT"/>
</dbReference>
<feature type="repeat" description="HEAT" evidence="3">
    <location>
        <begin position="282"/>
        <end position="317"/>
    </location>
</feature>
<dbReference type="Pfam" id="PF22646">
    <property type="entry name" value="PPP2R1A-like_HEAT"/>
    <property type="match status" value="1"/>
</dbReference>
<feature type="domain" description="Phosphatase PP2A regulatory subunit A/Splicing factor 3B subunit 1-like HEAT repeat" evidence="4">
    <location>
        <begin position="279"/>
        <end position="349"/>
    </location>
</feature>
<proteinExistence type="inferred from homology"/>
<organism evidence="5 6">
    <name type="scientific">Chrysophaeum taylorii</name>
    <dbReference type="NCBI Taxonomy" id="2483200"/>
    <lineage>
        <taxon>Eukaryota</taxon>
        <taxon>Sar</taxon>
        <taxon>Stramenopiles</taxon>
        <taxon>Ochrophyta</taxon>
        <taxon>Pelagophyceae</taxon>
        <taxon>Pelagomonadales</taxon>
        <taxon>Pelagomonadaceae</taxon>
        <taxon>Chrysophaeum</taxon>
    </lineage>
</organism>
<keyword evidence="1" id="KW-0677">Repeat</keyword>
<evidence type="ECO:0000313" key="5">
    <source>
        <dbReference type="EMBL" id="KAJ8605443.1"/>
    </source>
</evidence>
<dbReference type="Proteomes" id="UP001230188">
    <property type="component" value="Unassembled WGS sequence"/>
</dbReference>
<feature type="repeat" description="HEAT" evidence="3">
    <location>
        <begin position="393"/>
        <end position="425"/>
    </location>
</feature>
<feature type="repeat" description="HEAT" evidence="3">
    <location>
        <begin position="508"/>
        <end position="542"/>
    </location>
</feature>
<comment type="caution">
    <text evidence="5">The sequence shown here is derived from an EMBL/GenBank/DDBJ whole genome shotgun (WGS) entry which is preliminary data.</text>
</comment>
<feature type="repeat" description="HEAT" evidence="3">
    <location>
        <begin position="240"/>
        <end position="278"/>
    </location>
</feature>
<evidence type="ECO:0000259" key="4">
    <source>
        <dbReference type="Pfam" id="PF22646"/>
    </source>
</evidence>
<dbReference type="PANTHER" id="PTHR10648:SF4">
    <property type="entry name" value="PROTEIN PHOSPHATASE 2 (FORMERLY 2A), REGULATORY SUBUNIT A, BETA ISOFORM-RELATED"/>
    <property type="match status" value="1"/>
</dbReference>
<dbReference type="PROSITE" id="PS50077">
    <property type="entry name" value="HEAT_REPEAT"/>
    <property type="match status" value="7"/>
</dbReference>
<evidence type="ECO:0000256" key="1">
    <source>
        <dbReference type="ARBA" id="ARBA00022737"/>
    </source>
</evidence>
<dbReference type="Gene3D" id="1.25.10.10">
    <property type="entry name" value="Leucine-rich Repeat Variant"/>
    <property type="match status" value="1"/>
</dbReference>
<dbReference type="AlphaFoldDB" id="A0AAD7UHX2"/>
<name>A0AAD7UHX2_9STRA</name>
<feature type="repeat" description="HEAT" evidence="3">
    <location>
        <begin position="318"/>
        <end position="354"/>
    </location>
</feature>
<protein>
    <recommendedName>
        <fullName evidence="4">Phosphatase PP2A regulatory subunit A/Splicing factor 3B subunit 1-like HEAT repeat domain-containing protein</fullName>
    </recommendedName>
</protein>
<dbReference type="GO" id="GO:0000159">
    <property type="term" value="C:protein phosphatase type 2A complex"/>
    <property type="evidence" value="ECO:0007669"/>
    <property type="project" value="TreeGrafter"/>
</dbReference>
<dbReference type="EMBL" id="JAQMWT010000315">
    <property type="protein sequence ID" value="KAJ8605443.1"/>
    <property type="molecule type" value="Genomic_DNA"/>
</dbReference>
<dbReference type="GO" id="GO:0019888">
    <property type="term" value="F:protein phosphatase regulator activity"/>
    <property type="evidence" value="ECO:0007669"/>
    <property type="project" value="TreeGrafter"/>
</dbReference>
<accession>A0AAD7UHX2</accession>
<dbReference type="GO" id="GO:0005634">
    <property type="term" value="C:nucleus"/>
    <property type="evidence" value="ECO:0007669"/>
    <property type="project" value="TreeGrafter"/>
</dbReference>
<feature type="repeat" description="HEAT" evidence="3">
    <location>
        <begin position="13"/>
        <end position="51"/>
    </location>
</feature>
<keyword evidence="6" id="KW-1185">Reference proteome</keyword>